<accession>A0A382SX76</accession>
<evidence type="ECO:0000313" key="1">
    <source>
        <dbReference type="EMBL" id="SVD14182.1"/>
    </source>
</evidence>
<sequence>MGRLENKVAIISGAAKGQGAFEAALFAKEGAKVVLADIDIESCESNARNIVESGGEAVGIYLDVTSPTSWKDCIKTTIEKYQGLTALVNNAGIYSRVPIEDA</sequence>
<dbReference type="PANTHER" id="PTHR42820">
    <property type="entry name" value="SHORT-CHAIN DEHYDROGENASE REDUCTASE"/>
    <property type="match status" value="1"/>
</dbReference>
<evidence type="ECO:0008006" key="2">
    <source>
        <dbReference type="Google" id="ProtNLM"/>
    </source>
</evidence>
<dbReference type="InterPro" id="IPR036291">
    <property type="entry name" value="NAD(P)-bd_dom_sf"/>
</dbReference>
<reference evidence="1" key="1">
    <citation type="submission" date="2018-05" db="EMBL/GenBank/DDBJ databases">
        <authorList>
            <person name="Lanie J.A."/>
            <person name="Ng W.-L."/>
            <person name="Kazmierczak K.M."/>
            <person name="Andrzejewski T.M."/>
            <person name="Davidsen T.M."/>
            <person name="Wayne K.J."/>
            <person name="Tettelin H."/>
            <person name="Glass J.I."/>
            <person name="Rusch D."/>
            <person name="Podicherti R."/>
            <person name="Tsui H.-C.T."/>
            <person name="Winkler M.E."/>
        </authorList>
    </citation>
    <scope>NUCLEOTIDE SEQUENCE</scope>
</reference>
<organism evidence="1">
    <name type="scientific">marine metagenome</name>
    <dbReference type="NCBI Taxonomy" id="408172"/>
    <lineage>
        <taxon>unclassified sequences</taxon>
        <taxon>metagenomes</taxon>
        <taxon>ecological metagenomes</taxon>
    </lineage>
</organism>
<protein>
    <recommendedName>
        <fullName evidence="2">Cyclopentanol dehydrogenase</fullName>
    </recommendedName>
</protein>
<dbReference type="Gene3D" id="3.40.50.720">
    <property type="entry name" value="NAD(P)-binding Rossmann-like Domain"/>
    <property type="match status" value="1"/>
</dbReference>
<name>A0A382SX76_9ZZZZ</name>
<dbReference type="Pfam" id="PF00106">
    <property type="entry name" value="adh_short"/>
    <property type="match status" value="1"/>
</dbReference>
<dbReference type="InterPro" id="IPR002347">
    <property type="entry name" value="SDR_fam"/>
</dbReference>
<dbReference type="EMBL" id="UINC01132090">
    <property type="protein sequence ID" value="SVD14182.1"/>
    <property type="molecule type" value="Genomic_DNA"/>
</dbReference>
<dbReference type="AlphaFoldDB" id="A0A382SX76"/>
<proteinExistence type="predicted"/>
<feature type="non-terminal residue" evidence="1">
    <location>
        <position position="102"/>
    </location>
</feature>
<dbReference type="SUPFAM" id="SSF51735">
    <property type="entry name" value="NAD(P)-binding Rossmann-fold domains"/>
    <property type="match status" value="1"/>
</dbReference>
<dbReference type="PANTHER" id="PTHR42820:SF1">
    <property type="entry name" value="SHORT-CHAIN DEHYDROGENASE_REDUCTASE FAMILY PROTEIN"/>
    <property type="match status" value="1"/>
</dbReference>
<gene>
    <name evidence="1" type="ORF">METZ01_LOCUS367036</name>
</gene>